<organism evidence="3 4">
    <name type="scientific">Streptomyces corchorusii</name>
    <name type="common">Streptomyces chibaensis</name>
    <dbReference type="NCBI Taxonomy" id="1903"/>
    <lineage>
        <taxon>Bacteria</taxon>
        <taxon>Bacillati</taxon>
        <taxon>Actinomycetota</taxon>
        <taxon>Actinomycetes</taxon>
        <taxon>Kitasatosporales</taxon>
        <taxon>Streptomycetaceae</taxon>
        <taxon>Streptomyces</taxon>
    </lineage>
</organism>
<feature type="transmembrane region" description="Helical" evidence="2">
    <location>
        <begin position="94"/>
        <end position="116"/>
    </location>
</feature>
<protein>
    <submittedName>
        <fullName evidence="3">ABC transporter permease</fullName>
    </submittedName>
</protein>
<evidence type="ECO:0000313" key="3">
    <source>
        <dbReference type="EMBL" id="KUN18002.1"/>
    </source>
</evidence>
<accession>A0A101PUK7</accession>
<sequence length="286" mass="30190">MTATTTTTTDVPGGERSAREPRARFRDLVTAEWIKHRSLRSTWIAYGATALAVIGFNAGTAYDTYSHWRLHVPKERAAFERDGIALQEAFTSNAALLMALALGAIGALVIVGEYSTGTNRTTFAAVPAHRSVMAAKAAVVSVVTTLFGMVVAGVSFAVTQAILDRRGAGVSIGDQGAFRVVLASALLSPVCALAGLALGAVIRQTASTMILSAVVILVLPLILTEGRHWSAVAGHTLPYRAWLRLVDVNYSPTAFPWSIGGAWTVYAVWACAACAVAVTSVHLHDQ</sequence>
<keyword evidence="2" id="KW-0812">Transmembrane</keyword>
<dbReference type="AlphaFoldDB" id="A0A101PUK7"/>
<gene>
    <name evidence="3" type="ORF">AQJ11_35635</name>
</gene>
<keyword evidence="4" id="KW-1185">Reference proteome</keyword>
<feature type="transmembrane region" description="Helical" evidence="2">
    <location>
        <begin position="43"/>
        <end position="62"/>
    </location>
</feature>
<evidence type="ECO:0000313" key="4">
    <source>
        <dbReference type="Proteomes" id="UP000053398"/>
    </source>
</evidence>
<comment type="caution">
    <text evidence="3">The sequence shown here is derived from an EMBL/GenBank/DDBJ whole genome shotgun (WGS) entry which is preliminary data.</text>
</comment>
<dbReference type="EMBL" id="LMWP01000046">
    <property type="protein sequence ID" value="KUN18002.1"/>
    <property type="molecule type" value="Genomic_DNA"/>
</dbReference>
<keyword evidence="2" id="KW-0472">Membrane</keyword>
<evidence type="ECO:0000256" key="2">
    <source>
        <dbReference type="SAM" id="Phobius"/>
    </source>
</evidence>
<reference evidence="3 4" key="1">
    <citation type="submission" date="2015-10" db="EMBL/GenBank/DDBJ databases">
        <title>Draft genome sequence of Streptomyces corchorusii DSM 40340, type strain for the species Streptomyces corchorusii.</title>
        <authorList>
            <person name="Ruckert C."/>
            <person name="Winkler A."/>
            <person name="Kalinowski J."/>
            <person name="Kampfer P."/>
            <person name="Glaeser S."/>
        </authorList>
    </citation>
    <scope>NUCLEOTIDE SEQUENCE [LARGE SCALE GENOMIC DNA]</scope>
    <source>
        <strain evidence="3 4">DSM 40340</strain>
    </source>
</reference>
<feature type="transmembrane region" description="Helical" evidence="2">
    <location>
        <begin position="137"/>
        <end position="158"/>
    </location>
</feature>
<dbReference type="Pfam" id="PF12730">
    <property type="entry name" value="ABC2_membrane_4"/>
    <property type="match status" value="1"/>
</dbReference>
<proteinExistence type="predicted"/>
<feature type="region of interest" description="Disordered" evidence="1">
    <location>
        <begin position="1"/>
        <end position="21"/>
    </location>
</feature>
<dbReference type="Proteomes" id="UP000053398">
    <property type="component" value="Unassembled WGS sequence"/>
</dbReference>
<feature type="transmembrane region" description="Helical" evidence="2">
    <location>
        <begin position="178"/>
        <end position="198"/>
    </location>
</feature>
<feature type="transmembrane region" description="Helical" evidence="2">
    <location>
        <begin position="263"/>
        <end position="283"/>
    </location>
</feature>
<name>A0A101PUK7_STRCK</name>
<evidence type="ECO:0000256" key="1">
    <source>
        <dbReference type="SAM" id="MobiDB-lite"/>
    </source>
</evidence>
<keyword evidence="2" id="KW-1133">Transmembrane helix</keyword>
<feature type="transmembrane region" description="Helical" evidence="2">
    <location>
        <begin position="205"/>
        <end position="223"/>
    </location>
</feature>
<dbReference type="RefSeq" id="WP_059266026.1">
    <property type="nucleotide sequence ID" value="NZ_KQ948368.1"/>
</dbReference>